<gene>
    <name evidence="1" type="ORF">MW7_010340</name>
</gene>
<dbReference type="Proteomes" id="UP000004277">
    <property type="component" value="Unassembled WGS sequence"/>
</dbReference>
<evidence type="ECO:0000313" key="1">
    <source>
        <dbReference type="EMBL" id="TMS57862.1"/>
    </source>
</evidence>
<dbReference type="EMBL" id="AKCV02000017">
    <property type="protein sequence ID" value="TMS57862.1"/>
    <property type="molecule type" value="Genomic_DNA"/>
</dbReference>
<sequence length="383" mass="42756">MPGLRRLPVEQLAPGMRVEKLDVPWSRHPFVHARFTVESPQDAINLRNSGVRMVWIADTEESPPPSASPVQRSLGEEIGYADRMRTHTVRAVRSFYDGARVGHLQLDEELPAVMDNVAQSLARNSTAMLTLVRLRSKDEYTYLHSVAVGTLMTSFAQRLGLSPVEVRDAGVGGMLHDIGKMAVPLEILNKPGALTPEEYAVAQIHPDRGYTMLRQHGLTEAALDIAHHHHEKMNGLGYPLGLKGDEIPLLARMAAICDVYDALTAERPYKKPWPPPVALGRMSEWDGHFDPKLLRVFIDMVGIYPAGTLVRLDSGYLAIVLDQNEHALLRPIVSVIYDTATEERVAPRRLNLLHAQERIVACEEPERIGMHDIVPLWRELASD</sequence>
<proteinExistence type="predicted"/>
<protein>
    <submittedName>
        <fullName evidence="1">HD-GYP domain-containing protein</fullName>
    </submittedName>
</protein>
<reference evidence="1" key="1">
    <citation type="submission" date="2019-05" db="EMBL/GenBank/DDBJ databases">
        <title>Revised genome assembly of Burkholderiaceae (previously Ralstonia) sp. PBA.</title>
        <authorList>
            <person name="Gan H.M."/>
        </authorList>
    </citation>
    <scope>NUCLEOTIDE SEQUENCE</scope>
    <source>
        <strain evidence="1">PBA</strain>
    </source>
</reference>
<accession>A0ACD3SP40</accession>
<comment type="caution">
    <text evidence="1">The sequence shown here is derived from an EMBL/GenBank/DDBJ whole genome shotgun (WGS) entry which is preliminary data.</text>
</comment>
<name>A0ACD3SP40_9BURK</name>
<organism evidence="1 2">
    <name type="scientific">Imbroritus primus</name>
    <dbReference type="NCBI Taxonomy" id="3058603"/>
    <lineage>
        <taxon>Bacteria</taxon>
        <taxon>Pseudomonadati</taxon>
        <taxon>Pseudomonadota</taxon>
        <taxon>Betaproteobacteria</taxon>
        <taxon>Burkholderiales</taxon>
        <taxon>Burkholderiaceae</taxon>
        <taxon>Imbroritus</taxon>
    </lineage>
</organism>
<keyword evidence="2" id="KW-1185">Reference proteome</keyword>
<evidence type="ECO:0000313" key="2">
    <source>
        <dbReference type="Proteomes" id="UP000004277"/>
    </source>
</evidence>